<accession>A0ABP6KZD7</accession>
<dbReference type="Proteomes" id="UP001501532">
    <property type="component" value="Unassembled WGS sequence"/>
</dbReference>
<reference evidence="2" key="1">
    <citation type="journal article" date="2019" name="Int. J. Syst. Evol. Microbiol.">
        <title>The Global Catalogue of Microorganisms (GCM) 10K type strain sequencing project: providing services to taxonomists for standard genome sequencing and annotation.</title>
        <authorList>
            <consortium name="The Broad Institute Genomics Platform"/>
            <consortium name="The Broad Institute Genome Sequencing Center for Infectious Disease"/>
            <person name="Wu L."/>
            <person name="Ma J."/>
        </authorList>
    </citation>
    <scope>NUCLEOTIDE SEQUENCE [LARGE SCALE GENOMIC DNA]</scope>
    <source>
        <strain evidence="2">JCM 9091</strain>
    </source>
</reference>
<evidence type="ECO:0000313" key="1">
    <source>
        <dbReference type="EMBL" id="GAA3027763.1"/>
    </source>
</evidence>
<keyword evidence="2" id="KW-1185">Reference proteome</keyword>
<dbReference type="EMBL" id="BAAAUF010000004">
    <property type="protein sequence ID" value="GAA3027763.1"/>
    <property type="molecule type" value="Genomic_DNA"/>
</dbReference>
<gene>
    <name evidence="1" type="ORF">GCM10010448_07300</name>
</gene>
<comment type="caution">
    <text evidence="1">The sequence shown here is derived from an EMBL/GenBank/DDBJ whole genome shotgun (WGS) entry which is preliminary data.</text>
</comment>
<proteinExistence type="predicted"/>
<protein>
    <submittedName>
        <fullName evidence="1">Uncharacterized protein</fullName>
    </submittedName>
</protein>
<name>A0ABP6KZD7_9ACTN</name>
<sequence length="145" mass="14947">MGRAAAPSFPALVLKPGIVVRAVVGNGLADALGRLVPDGTGLPARLRIAAPAALPANLIDNLPAVPVRQPPTAPPGPCAVLAVLLGVDTRPDLTYAGSPARLLWRRIVHQHSHGVDLRELTLLGAIAVPAAPAPGETRRRSLCSR</sequence>
<evidence type="ECO:0000313" key="2">
    <source>
        <dbReference type="Proteomes" id="UP001501532"/>
    </source>
</evidence>
<organism evidence="1 2">
    <name type="scientific">Streptomyces glomeratus</name>
    <dbReference type="NCBI Taxonomy" id="284452"/>
    <lineage>
        <taxon>Bacteria</taxon>
        <taxon>Bacillati</taxon>
        <taxon>Actinomycetota</taxon>
        <taxon>Actinomycetes</taxon>
        <taxon>Kitasatosporales</taxon>
        <taxon>Streptomycetaceae</taxon>
        <taxon>Streptomyces</taxon>
    </lineage>
</organism>